<keyword evidence="3" id="KW-1185">Reference proteome</keyword>
<evidence type="ECO:0000313" key="2">
    <source>
        <dbReference type="EMBL" id="GAA4769047.1"/>
    </source>
</evidence>
<proteinExistence type="predicted"/>
<dbReference type="RefSeq" id="WP_345436756.1">
    <property type="nucleotide sequence ID" value="NZ_BAABKO010000001.1"/>
</dbReference>
<evidence type="ECO:0000313" key="3">
    <source>
        <dbReference type="Proteomes" id="UP001501645"/>
    </source>
</evidence>
<protein>
    <recommendedName>
        <fullName evidence="4">3-hydroxyacyl-CoA dehydrogenase</fullName>
    </recommendedName>
</protein>
<organism evidence="2 3">
    <name type="scientific">Microbacterium gilvum</name>
    <dbReference type="NCBI Taxonomy" id="1336204"/>
    <lineage>
        <taxon>Bacteria</taxon>
        <taxon>Bacillati</taxon>
        <taxon>Actinomycetota</taxon>
        <taxon>Actinomycetes</taxon>
        <taxon>Micrococcales</taxon>
        <taxon>Microbacteriaceae</taxon>
        <taxon>Microbacterium</taxon>
    </lineage>
</organism>
<gene>
    <name evidence="2" type="ORF">GCM10023351_10910</name>
</gene>
<evidence type="ECO:0008006" key="4">
    <source>
        <dbReference type="Google" id="ProtNLM"/>
    </source>
</evidence>
<dbReference type="Pfam" id="PF20060">
    <property type="entry name" value="DUF6459"/>
    <property type="match status" value="1"/>
</dbReference>
<feature type="region of interest" description="Disordered" evidence="1">
    <location>
        <begin position="1"/>
        <end position="20"/>
    </location>
</feature>
<accession>A0ABP8ZXM2</accession>
<comment type="caution">
    <text evidence="2">The sequence shown here is derived from an EMBL/GenBank/DDBJ whole genome shotgun (WGS) entry which is preliminary data.</text>
</comment>
<name>A0ABP8ZXM2_9MICO</name>
<dbReference type="Proteomes" id="UP001501645">
    <property type="component" value="Unassembled WGS sequence"/>
</dbReference>
<evidence type="ECO:0000256" key="1">
    <source>
        <dbReference type="SAM" id="MobiDB-lite"/>
    </source>
</evidence>
<dbReference type="InterPro" id="IPR045596">
    <property type="entry name" value="DUF6459"/>
</dbReference>
<dbReference type="EMBL" id="BAABKO010000001">
    <property type="protein sequence ID" value="GAA4769047.1"/>
    <property type="molecule type" value="Genomic_DNA"/>
</dbReference>
<sequence>MSPHAAEAPHRRRPARAVDVDDLFAPQRTARSDLPDPDPLVEALTRGVLEVLSGARDPDQLARWLSEDAYLALVTRANLSRRARSARRIPSHRPVFAVRTMRSMEPADGVVESVVVVAMPDRTRAIALRLEGLDGRWRATDIRIL</sequence>
<reference evidence="3" key="1">
    <citation type="journal article" date="2019" name="Int. J. Syst. Evol. Microbiol.">
        <title>The Global Catalogue of Microorganisms (GCM) 10K type strain sequencing project: providing services to taxonomists for standard genome sequencing and annotation.</title>
        <authorList>
            <consortium name="The Broad Institute Genomics Platform"/>
            <consortium name="The Broad Institute Genome Sequencing Center for Infectious Disease"/>
            <person name="Wu L."/>
            <person name="Ma J."/>
        </authorList>
    </citation>
    <scope>NUCLEOTIDE SEQUENCE [LARGE SCALE GENOMIC DNA]</scope>
    <source>
        <strain evidence="3">JCM 18537</strain>
    </source>
</reference>